<accession>A0A450YKB2</accession>
<dbReference type="PROSITE" id="PS50060">
    <property type="entry name" value="MAM_2"/>
    <property type="match status" value="1"/>
</dbReference>
<feature type="region of interest" description="Disordered" evidence="1">
    <location>
        <begin position="49"/>
        <end position="68"/>
    </location>
</feature>
<organism evidence="4">
    <name type="scientific">Candidatus Kentrum sp. SD</name>
    <dbReference type="NCBI Taxonomy" id="2126332"/>
    <lineage>
        <taxon>Bacteria</taxon>
        <taxon>Pseudomonadati</taxon>
        <taxon>Pseudomonadota</taxon>
        <taxon>Gammaproteobacteria</taxon>
        <taxon>Candidatus Kentrum</taxon>
    </lineage>
</organism>
<evidence type="ECO:0000256" key="1">
    <source>
        <dbReference type="SAM" id="MobiDB-lite"/>
    </source>
</evidence>
<evidence type="ECO:0000259" key="3">
    <source>
        <dbReference type="PROSITE" id="PS50060"/>
    </source>
</evidence>
<dbReference type="EMBL" id="CAADFU010000199">
    <property type="protein sequence ID" value="VFK49602.1"/>
    <property type="molecule type" value="Genomic_DNA"/>
</dbReference>
<protein>
    <submittedName>
        <fullName evidence="4">Collagen triple helix repeat-containing protein</fullName>
    </submittedName>
</protein>
<dbReference type="SUPFAM" id="SSF49899">
    <property type="entry name" value="Concanavalin A-like lectins/glucanases"/>
    <property type="match status" value="1"/>
</dbReference>
<dbReference type="EMBL" id="CAADFR010000110">
    <property type="protein sequence ID" value="VFK41959.1"/>
    <property type="molecule type" value="Genomic_DNA"/>
</dbReference>
<feature type="compositionally biased region" description="Low complexity" evidence="1">
    <location>
        <begin position="415"/>
        <end position="434"/>
    </location>
</feature>
<proteinExistence type="predicted"/>
<dbReference type="InterPro" id="IPR051560">
    <property type="entry name" value="MAM_domain-containing"/>
</dbReference>
<reference evidence="4" key="1">
    <citation type="submission" date="2019-02" db="EMBL/GenBank/DDBJ databases">
        <authorList>
            <person name="Gruber-Vodicka R. H."/>
            <person name="Seah K. B. B."/>
        </authorList>
    </citation>
    <scope>NUCLEOTIDE SEQUENCE</scope>
    <source>
        <strain evidence="5">BECK_S1320</strain>
        <strain evidence="4">BECK_S1321</strain>
    </source>
</reference>
<dbReference type="Pfam" id="PF00629">
    <property type="entry name" value="MAM"/>
    <property type="match status" value="1"/>
</dbReference>
<dbReference type="GO" id="GO:0016020">
    <property type="term" value="C:membrane"/>
    <property type="evidence" value="ECO:0007669"/>
    <property type="project" value="InterPro"/>
</dbReference>
<dbReference type="AlphaFoldDB" id="A0A450YKB2"/>
<feature type="compositionally biased region" description="Basic and acidic residues" evidence="1">
    <location>
        <begin position="475"/>
        <end position="484"/>
    </location>
</feature>
<gene>
    <name evidence="5" type="ORF">BECKSD772E_GA0070983_11991</name>
    <name evidence="4" type="ORF">BECKSD772F_GA0070984_11101</name>
</gene>
<dbReference type="InterPro" id="IPR008160">
    <property type="entry name" value="Collagen"/>
</dbReference>
<feature type="signal peptide" evidence="2">
    <location>
        <begin position="1"/>
        <end position="30"/>
    </location>
</feature>
<dbReference type="CDD" id="cd06263">
    <property type="entry name" value="MAM"/>
    <property type="match status" value="1"/>
</dbReference>
<evidence type="ECO:0000256" key="2">
    <source>
        <dbReference type="SAM" id="SignalP"/>
    </source>
</evidence>
<feature type="region of interest" description="Disordered" evidence="1">
    <location>
        <begin position="386"/>
        <end position="491"/>
    </location>
</feature>
<feature type="domain" description="MAM" evidence="3">
    <location>
        <begin position="33"/>
        <end position="194"/>
    </location>
</feature>
<dbReference type="SMART" id="SM00137">
    <property type="entry name" value="MAM"/>
    <property type="match status" value="1"/>
</dbReference>
<dbReference type="InterPro" id="IPR000998">
    <property type="entry name" value="MAM_dom"/>
</dbReference>
<evidence type="ECO:0000313" key="4">
    <source>
        <dbReference type="EMBL" id="VFK41959.1"/>
    </source>
</evidence>
<keyword evidence="4" id="KW-0176">Collagen</keyword>
<feature type="chain" id="PRO_5033432784" evidence="2">
    <location>
        <begin position="31"/>
        <end position="594"/>
    </location>
</feature>
<dbReference type="Gene3D" id="2.60.120.200">
    <property type="match status" value="1"/>
</dbReference>
<name>A0A450YKB2_9GAMM</name>
<keyword evidence="2" id="KW-0732">Signal</keyword>
<dbReference type="InterPro" id="IPR013320">
    <property type="entry name" value="ConA-like_dom_sf"/>
</dbReference>
<sequence>MKTKKSSHRAGNLALAILLPTLSAALPAHAAEHVVTFETNLDGWMATEGSSSSDWARRAGGTPSGYTGPTGARAGQWYLYLESSYPNYPRKIAWLQSPRFEEAVSRVTFYYHMYGSDMGALALETSADGVAWNPVWSITGQQHASGSANWTRKQIDLSGGTVRKIRFKGTTGAGYRGDMAIDQVTVTTGEGSGPPVAASPWSKSGKHIYYADPEGGNVGIGDNAPTADLSVLGNLSRALTGYVSITAGSRAVTGEETLLTEELRVGESLLIGNEVFTITGITSDTALTVDTAPTASAANAAAYADSDLLIVETGAEKAALVVDRAGNVGIGVAVPKAKLDVAGGIKIGNENETVCDAGKAGTIRYDDAGKAVEVCDGSGWTRAGLQGKQGLVGPQGEQGPQGSKGEKGDKGNIGATGPQGPEGEQGPMGPAGPRGARGERGFVGPIGPRGLKGDKGEPGETGLRGPEGKQGPQGEKGDKGDRGDSGNTPINAARSVCYSALTGNNNRSIIMVPLPNNSVNLDDICHSRINGGWHAGGVAKAHYYHQNCGDIQNESYGGGYTSYVTEAYFEGHRSYYTNCNPKNAFICCSPQFPN</sequence>
<dbReference type="Pfam" id="PF01391">
    <property type="entry name" value="Collagen"/>
    <property type="match status" value="1"/>
</dbReference>
<evidence type="ECO:0000313" key="5">
    <source>
        <dbReference type="EMBL" id="VFK49602.1"/>
    </source>
</evidence>
<dbReference type="PANTHER" id="PTHR23282">
    <property type="entry name" value="APICAL ENDOSOMAL GLYCOPROTEIN PRECURSOR"/>
    <property type="match status" value="1"/>
</dbReference>
<dbReference type="PANTHER" id="PTHR23282:SF101">
    <property type="entry name" value="MAM DOMAIN-CONTAINING PROTEIN"/>
    <property type="match status" value="1"/>
</dbReference>